<accession>A0A098EC42</accession>
<reference evidence="2" key="1">
    <citation type="submission" date="2014-09" db="EMBL/GenBank/DDBJ databases">
        <authorList>
            <person name="Probst J Alexander"/>
        </authorList>
    </citation>
    <scope>NUCLEOTIDE SEQUENCE</scope>
</reference>
<gene>
    <name evidence="2" type="ORF">MSIBF_A3190004</name>
</gene>
<dbReference type="Pfam" id="PF13307">
    <property type="entry name" value="Helicase_C_2"/>
    <property type="match status" value="1"/>
</dbReference>
<dbReference type="EMBL" id="CCXY01000245">
    <property type="protein sequence ID" value="CEG13081.1"/>
    <property type="molecule type" value="Genomic_DNA"/>
</dbReference>
<evidence type="ECO:0000313" key="2">
    <source>
        <dbReference type="EMBL" id="CEG13081.1"/>
    </source>
</evidence>
<name>A0A098EC42_9ZZZZ</name>
<dbReference type="GO" id="GO:0004386">
    <property type="term" value="F:helicase activity"/>
    <property type="evidence" value="ECO:0007669"/>
    <property type="project" value="InterPro"/>
</dbReference>
<dbReference type="GO" id="GO:0016818">
    <property type="term" value="F:hydrolase activity, acting on acid anhydrides, in phosphorus-containing anhydrides"/>
    <property type="evidence" value="ECO:0007669"/>
    <property type="project" value="InterPro"/>
</dbReference>
<dbReference type="AlphaFoldDB" id="A0A098EC42"/>
<dbReference type="InterPro" id="IPR006555">
    <property type="entry name" value="ATP-dep_Helicase_C"/>
</dbReference>
<dbReference type="GO" id="GO:0005524">
    <property type="term" value="F:ATP binding"/>
    <property type="evidence" value="ECO:0007669"/>
    <property type="project" value="InterPro"/>
</dbReference>
<proteinExistence type="predicted"/>
<dbReference type="Gene3D" id="3.40.50.300">
    <property type="entry name" value="P-loop containing nucleotide triphosphate hydrolases"/>
    <property type="match status" value="1"/>
</dbReference>
<evidence type="ECO:0000259" key="1">
    <source>
        <dbReference type="Pfam" id="PF13307"/>
    </source>
</evidence>
<dbReference type="GO" id="GO:0003676">
    <property type="term" value="F:nucleic acid binding"/>
    <property type="evidence" value="ECO:0007669"/>
    <property type="project" value="InterPro"/>
</dbReference>
<protein>
    <recommendedName>
        <fullName evidence="1">ATP-dependent helicase C-terminal domain-containing protein</fullName>
    </recommendedName>
</protein>
<organism evidence="2">
    <name type="scientific">groundwater metagenome</name>
    <dbReference type="NCBI Taxonomy" id="717931"/>
    <lineage>
        <taxon>unclassified sequences</taxon>
        <taxon>metagenomes</taxon>
        <taxon>ecological metagenomes</taxon>
    </lineage>
</organism>
<feature type="domain" description="ATP-dependent helicase C-terminal" evidence="1">
    <location>
        <begin position="9"/>
        <end position="66"/>
    </location>
</feature>
<dbReference type="GO" id="GO:0006139">
    <property type="term" value="P:nucleobase-containing compound metabolic process"/>
    <property type="evidence" value="ECO:0007669"/>
    <property type="project" value="InterPro"/>
</dbReference>
<dbReference type="InterPro" id="IPR027417">
    <property type="entry name" value="P-loop_NTPase"/>
</dbReference>
<sequence>MFLQRKLIGFKDTSGAVLRGVLAGSLSEGVYYANNLLVAVIVVGLPLDNPDLEIRSLIKYYDKKFNAG</sequence>